<evidence type="ECO:0000256" key="2">
    <source>
        <dbReference type="ARBA" id="ARBA00022792"/>
    </source>
</evidence>
<dbReference type="PANTHER" id="PTHR21181:SF13">
    <property type="entry name" value="NADH DEHYDROGENASE (UBIQUINONE) COMPLEX I, ASSEMBLY FACTOR 6"/>
    <property type="match status" value="1"/>
</dbReference>
<comment type="similarity">
    <text evidence="6">Belongs to the NDUFAF6 family.</text>
</comment>
<dbReference type="SUPFAM" id="SSF48576">
    <property type="entry name" value="Terpenoid synthases"/>
    <property type="match status" value="1"/>
</dbReference>
<gene>
    <name evidence="7" type="ORF">DIURU_000665</name>
</gene>
<dbReference type="GO" id="GO:0005743">
    <property type="term" value="C:mitochondrial inner membrane"/>
    <property type="evidence" value="ECO:0007669"/>
    <property type="project" value="UniProtKB-SubCell"/>
</dbReference>
<name>A0A642UWV7_DIURU</name>
<sequence>MVRIRRYTTSAAIHNAVENVSKLLETHDRSSYVLAQYIPEPARPAFLATRAFNIEINKINDGGSNLGSVKSQASSAMSRQMGASISDLKFKFWSDTLHKVFAGGDAPAEPIALLLRDSLENDINLNIDHFLRFLQTRKQFLKGSTFSTTNDICAYGEGTYSQLNYEVQAALLSPSISPSVIKLLQRSMELQGLVSDIAAHIGQATAVSSMILGMQYYAQSQNRVTLPIDLMTKNDLSQEHLLRLAQGHISNTSEQEEIRSKLKNVVFETAVTANDHILSARSKLDTIKREVERITNESDEKLIRTQSKKWKGGIPDVIFTPYMVAIPTVLYLEKLQKLDFDVFAKKMQQKEWKLGYKSFRSYYSRSI</sequence>
<dbReference type="EMBL" id="SWFT01000027">
    <property type="protein sequence ID" value="KAA8906981.1"/>
    <property type="molecule type" value="Genomic_DNA"/>
</dbReference>
<dbReference type="GeneID" id="54779318"/>
<evidence type="ECO:0008006" key="9">
    <source>
        <dbReference type="Google" id="ProtNLM"/>
    </source>
</evidence>
<comment type="subcellular location">
    <subcellularLocation>
        <location evidence="1">Mitochondrion inner membrane</location>
    </subcellularLocation>
</comment>
<dbReference type="InterPro" id="IPR008949">
    <property type="entry name" value="Isoprenoid_synthase_dom_sf"/>
</dbReference>
<comment type="caution">
    <text evidence="7">The sequence shown here is derived from an EMBL/GenBank/DDBJ whole genome shotgun (WGS) entry which is preliminary data.</text>
</comment>
<evidence type="ECO:0000313" key="7">
    <source>
        <dbReference type="EMBL" id="KAA8906981.1"/>
    </source>
</evidence>
<proteinExistence type="inferred from homology"/>
<reference evidence="7 8" key="1">
    <citation type="submission" date="2019-07" db="EMBL/GenBank/DDBJ databases">
        <title>Genome assembly of two rare yeast pathogens: Diutina rugosa and Trichomonascus ciferrii.</title>
        <authorList>
            <person name="Mixao V."/>
            <person name="Saus E."/>
            <person name="Hansen A."/>
            <person name="Lass-Flor C."/>
            <person name="Gabaldon T."/>
        </authorList>
    </citation>
    <scope>NUCLEOTIDE SEQUENCE [LARGE SCALE GENOMIC DNA]</scope>
    <source>
        <strain evidence="7 8">CBS 613</strain>
    </source>
</reference>
<evidence type="ECO:0000256" key="5">
    <source>
        <dbReference type="ARBA" id="ARBA00023136"/>
    </source>
</evidence>
<evidence type="ECO:0000256" key="1">
    <source>
        <dbReference type="ARBA" id="ARBA00004273"/>
    </source>
</evidence>
<accession>A0A642UWV7</accession>
<keyword evidence="4" id="KW-0496">Mitochondrion</keyword>
<evidence type="ECO:0000256" key="4">
    <source>
        <dbReference type="ARBA" id="ARBA00023128"/>
    </source>
</evidence>
<evidence type="ECO:0000256" key="3">
    <source>
        <dbReference type="ARBA" id="ARBA00022946"/>
    </source>
</evidence>
<keyword evidence="3" id="KW-0809">Transit peptide</keyword>
<dbReference type="GO" id="GO:0032981">
    <property type="term" value="P:mitochondrial respiratory chain complex I assembly"/>
    <property type="evidence" value="ECO:0007669"/>
    <property type="project" value="TreeGrafter"/>
</dbReference>
<dbReference type="OMA" id="MINAREQ"/>
<dbReference type="VEuPathDB" id="FungiDB:DIURU_000665"/>
<dbReference type="AlphaFoldDB" id="A0A642UWV7"/>
<keyword evidence="8" id="KW-1185">Reference proteome</keyword>
<organism evidence="7 8">
    <name type="scientific">Diutina rugosa</name>
    <name type="common">Yeast</name>
    <name type="synonym">Candida rugosa</name>
    <dbReference type="NCBI Taxonomy" id="5481"/>
    <lineage>
        <taxon>Eukaryota</taxon>
        <taxon>Fungi</taxon>
        <taxon>Dikarya</taxon>
        <taxon>Ascomycota</taxon>
        <taxon>Saccharomycotina</taxon>
        <taxon>Pichiomycetes</taxon>
        <taxon>Debaryomycetaceae</taxon>
        <taxon>Diutina</taxon>
    </lineage>
</organism>
<dbReference type="Proteomes" id="UP000449547">
    <property type="component" value="Unassembled WGS sequence"/>
</dbReference>
<keyword evidence="2" id="KW-0999">Mitochondrion inner membrane</keyword>
<dbReference type="PANTHER" id="PTHR21181">
    <property type="match status" value="1"/>
</dbReference>
<protein>
    <recommendedName>
        <fullName evidence="9">NADH dehydrogenase (Ubiquinone) complex I, assembly factor 6</fullName>
    </recommendedName>
</protein>
<keyword evidence="5" id="KW-0472">Membrane</keyword>
<dbReference type="InterPro" id="IPR002060">
    <property type="entry name" value="Squ/phyt_synthse"/>
</dbReference>
<evidence type="ECO:0000256" key="6">
    <source>
        <dbReference type="ARBA" id="ARBA00038273"/>
    </source>
</evidence>
<dbReference type="Gene3D" id="1.10.600.10">
    <property type="entry name" value="Farnesyl Diphosphate Synthase"/>
    <property type="match status" value="1"/>
</dbReference>
<dbReference type="RefSeq" id="XP_034014332.1">
    <property type="nucleotide sequence ID" value="XM_034158938.1"/>
</dbReference>
<evidence type="ECO:0000313" key="8">
    <source>
        <dbReference type="Proteomes" id="UP000449547"/>
    </source>
</evidence>
<dbReference type="OrthoDB" id="270318at2759"/>
<dbReference type="Pfam" id="PF00494">
    <property type="entry name" value="SQS_PSY"/>
    <property type="match status" value="1"/>
</dbReference>